<dbReference type="Gene3D" id="3.40.50.620">
    <property type="entry name" value="HUPs"/>
    <property type="match status" value="1"/>
</dbReference>
<dbReference type="PANTHER" id="PTHR30336:SF4">
    <property type="entry name" value="ENVELOPE BIOGENESIS FACTOR ELYC"/>
    <property type="match status" value="1"/>
</dbReference>
<name>A0ABX3AAJ9_9GAMM</name>
<dbReference type="EMBL" id="MDTU01000001">
    <property type="protein sequence ID" value="ODN43154.1"/>
    <property type="molecule type" value="Genomic_DNA"/>
</dbReference>
<dbReference type="InterPro" id="IPR014729">
    <property type="entry name" value="Rossmann-like_a/b/a_fold"/>
</dbReference>
<dbReference type="Proteomes" id="UP000094329">
    <property type="component" value="Unassembled WGS sequence"/>
</dbReference>
<dbReference type="InterPro" id="IPR003848">
    <property type="entry name" value="DUF218"/>
</dbReference>
<feature type="transmembrane region" description="Helical" evidence="1">
    <location>
        <begin position="12"/>
        <end position="32"/>
    </location>
</feature>
<gene>
    <name evidence="3" type="ORF">BGC07_09810</name>
</gene>
<dbReference type="RefSeq" id="WP_069312953.1">
    <property type="nucleotide sequence ID" value="NZ_MDTU01000001.1"/>
</dbReference>
<keyword evidence="4" id="KW-1185">Reference proteome</keyword>
<feature type="domain" description="DUF218" evidence="2">
    <location>
        <begin position="80"/>
        <end position="239"/>
    </location>
</feature>
<accession>A0ABX3AAJ9</accession>
<evidence type="ECO:0000256" key="1">
    <source>
        <dbReference type="SAM" id="Phobius"/>
    </source>
</evidence>
<evidence type="ECO:0000259" key="2">
    <source>
        <dbReference type="Pfam" id="PF02698"/>
    </source>
</evidence>
<proteinExistence type="predicted"/>
<dbReference type="PANTHER" id="PTHR30336">
    <property type="entry name" value="INNER MEMBRANE PROTEIN, PROBABLE PERMEASE"/>
    <property type="match status" value="1"/>
</dbReference>
<keyword evidence="1" id="KW-0812">Transmembrane</keyword>
<dbReference type="CDD" id="cd06259">
    <property type="entry name" value="YdcF-like"/>
    <property type="match status" value="1"/>
</dbReference>
<evidence type="ECO:0000313" key="4">
    <source>
        <dbReference type="Proteomes" id="UP000094329"/>
    </source>
</evidence>
<dbReference type="InterPro" id="IPR051599">
    <property type="entry name" value="Cell_Envelope_Assoc"/>
</dbReference>
<reference evidence="3 4" key="1">
    <citation type="submission" date="2016-08" db="EMBL/GenBank/DDBJ databases">
        <title>Draft genome sequence of Candidatus Piscirickettsia litoralis, from seawater.</title>
        <authorList>
            <person name="Wan X."/>
            <person name="Lee A.J."/>
            <person name="Hou S."/>
            <person name="Donachie S.P."/>
        </authorList>
    </citation>
    <scope>NUCLEOTIDE SEQUENCE [LARGE SCALE GENOMIC DNA]</scope>
    <source>
        <strain evidence="3 4">Y2</strain>
    </source>
</reference>
<keyword evidence="1" id="KW-1133">Transmembrane helix</keyword>
<organism evidence="3 4">
    <name type="scientific">Piscirickettsia litoralis</name>
    <dbReference type="NCBI Taxonomy" id="1891921"/>
    <lineage>
        <taxon>Bacteria</taxon>
        <taxon>Pseudomonadati</taxon>
        <taxon>Pseudomonadota</taxon>
        <taxon>Gammaproteobacteria</taxon>
        <taxon>Thiotrichales</taxon>
        <taxon>Piscirickettsiaceae</taxon>
        <taxon>Piscirickettsia</taxon>
    </lineage>
</organism>
<comment type="caution">
    <text evidence="3">The sequence shown here is derived from an EMBL/GenBank/DDBJ whole genome shotgun (WGS) entry which is preliminary data.</text>
</comment>
<keyword evidence="1" id="KW-0472">Membrane</keyword>
<evidence type="ECO:0000313" key="3">
    <source>
        <dbReference type="EMBL" id="ODN43154.1"/>
    </source>
</evidence>
<protein>
    <recommendedName>
        <fullName evidence="2">DUF218 domain-containing protein</fullName>
    </recommendedName>
</protein>
<sequence>MPFYFMKFMSSLLYPLPLFFILLALAALSLFYSRIASLTLLIFSISWLALWSTPFLPQYLLNKLESQHSPLTKLPDDINTIVILGGGAHTASTPSPFTELSRASVARIVSAVRLYQQARRPITLVVSGGSVLGSPIEAELLEQAAITLGIPKEHIITDDVSKNTAAQAIMIKKLLKNNRFALVTSASHLPRALWLFDQQGLSPIAAPSDFIAQIHPRFYYLPQAAYLQRSRIVIHEYLGLFWAYLHQF</sequence>
<feature type="transmembrane region" description="Helical" evidence="1">
    <location>
        <begin position="38"/>
        <end position="61"/>
    </location>
</feature>
<dbReference type="Pfam" id="PF02698">
    <property type="entry name" value="DUF218"/>
    <property type="match status" value="1"/>
</dbReference>